<organism evidence="2 3">
    <name type="scientific">Rhynchophorus ferrugineus</name>
    <name type="common">Red palm weevil</name>
    <name type="synonym">Curculio ferrugineus</name>
    <dbReference type="NCBI Taxonomy" id="354439"/>
    <lineage>
        <taxon>Eukaryota</taxon>
        <taxon>Metazoa</taxon>
        <taxon>Ecdysozoa</taxon>
        <taxon>Arthropoda</taxon>
        <taxon>Hexapoda</taxon>
        <taxon>Insecta</taxon>
        <taxon>Pterygota</taxon>
        <taxon>Neoptera</taxon>
        <taxon>Endopterygota</taxon>
        <taxon>Coleoptera</taxon>
        <taxon>Polyphaga</taxon>
        <taxon>Cucujiformia</taxon>
        <taxon>Curculionidae</taxon>
        <taxon>Dryophthorinae</taxon>
        <taxon>Rhynchophorus</taxon>
    </lineage>
</organism>
<dbReference type="EMBL" id="JAACXV010013819">
    <property type="protein sequence ID" value="KAF7272194.1"/>
    <property type="molecule type" value="Genomic_DNA"/>
</dbReference>
<reference evidence="2" key="1">
    <citation type="submission" date="2020-08" db="EMBL/GenBank/DDBJ databases">
        <title>Genome sequencing and assembly of the red palm weevil Rhynchophorus ferrugineus.</title>
        <authorList>
            <person name="Dias G.B."/>
            <person name="Bergman C.M."/>
            <person name="Manee M."/>
        </authorList>
    </citation>
    <scope>NUCLEOTIDE SEQUENCE</scope>
    <source>
        <strain evidence="2">AA-2017</strain>
        <tissue evidence="2">Whole larva</tissue>
    </source>
</reference>
<evidence type="ECO:0000313" key="2">
    <source>
        <dbReference type="EMBL" id="KAF7272194.1"/>
    </source>
</evidence>
<dbReference type="Proteomes" id="UP000625711">
    <property type="component" value="Unassembled WGS sequence"/>
</dbReference>
<dbReference type="AlphaFoldDB" id="A0A834I3E1"/>
<name>A0A834I3E1_RHYFE</name>
<accession>A0A834I3E1</accession>
<feature type="compositionally biased region" description="Basic residues" evidence="1">
    <location>
        <begin position="21"/>
        <end position="41"/>
    </location>
</feature>
<proteinExistence type="predicted"/>
<comment type="caution">
    <text evidence="2">The sequence shown here is derived from an EMBL/GenBank/DDBJ whole genome shotgun (WGS) entry which is preliminary data.</text>
</comment>
<feature type="region of interest" description="Disordered" evidence="1">
    <location>
        <begin position="1"/>
        <end position="59"/>
    </location>
</feature>
<evidence type="ECO:0000313" key="3">
    <source>
        <dbReference type="Proteomes" id="UP000625711"/>
    </source>
</evidence>
<gene>
    <name evidence="2" type="ORF">GWI33_015003</name>
</gene>
<evidence type="ECO:0000256" key="1">
    <source>
        <dbReference type="SAM" id="MobiDB-lite"/>
    </source>
</evidence>
<keyword evidence="3" id="KW-1185">Reference proteome</keyword>
<sequence>MRKENSSGARPSPILTGGRRAPSKRARKRGKTPFTRRRTHLCGRSGGRAAGRKETAERTNVTPGRIFIRKLGEFPFHWTSHNPERKHMVIGKRFVLTGPAAFAVVGH</sequence>
<protein>
    <submittedName>
        <fullName evidence="2">Uncharacterized protein</fullName>
    </submittedName>
</protein>